<feature type="region of interest" description="Disordered" evidence="5">
    <location>
        <begin position="1503"/>
        <end position="1529"/>
    </location>
</feature>
<dbReference type="SUPFAM" id="SSF57256">
    <property type="entry name" value="Elafin-like"/>
    <property type="match status" value="1"/>
</dbReference>
<organism evidence="10 11">
    <name type="scientific">Pinctada imbricata</name>
    <name type="common">Atlantic pearl-oyster</name>
    <name type="synonym">Pinctada martensii</name>
    <dbReference type="NCBI Taxonomy" id="66713"/>
    <lineage>
        <taxon>Eukaryota</taxon>
        <taxon>Metazoa</taxon>
        <taxon>Spiralia</taxon>
        <taxon>Lophotrochozoa</taxon>
        <taxon>Mollusca</taxon>
        <taxon>Bivalvia</taxon>
        <taxon>Autobranchia</taxon>
        <taxon>Pteriomorphia</taxon>
        <taxon>Pterioida</taxon>
        <taxon>Pterioidea</taxon>
        <taxon>Pteriidae</taxon>
        <taxon>Pinctada</taxon>
    </lineage>
</organism>
<dbReference type="SUPFAM" id="SSF57603">
    <property type="entry name" value="FnI-like domain"/>
    <property type="match status" value="1"/>
</dbReference>
<evidence type="ECO:0000313" key="11">
    <source>
        <dbReference type="Proteomes" id="UP001186944"/>
    </source>
</evidence>
<keyword evidence="6" id="KW-1133">Transmembrane helix</keyword>
<dbReference type="GO" id="GO:0005886">
    <property type="term" value="C:plasma membrane"/>
    <property type="evidence" value="ECO:0007669"/>
    <property type="project" value="TreeGrafter"/>
</dbReference>
<sequence>EMSPVGLAVDWVFNHLYWTDPVYQAVMMSNLDGSGRVALVTKGLSIPRGIAVDPKNMKLYIGDQGAHNIQQCDLDGQNCQQLQNLDDNLFFWPNQITVNHQDNKVYWTDGWISHVRSCDLDGTNCQIQNKNFTDVISLNPLFGIAFTSGSSYHVTTLHNQTILSINGAGNIQVVTEDQDVEQTTFIISDNVAVNQPSVPNVNHPCRPGSHNCEGICLPSANNVAVCACPSGSGKLANSNGQCIDPSSFVVYSNVYSGEVGIADPDLALAGTMVIRGVKPLALTYDPVQKMVYFSDAAMMAIYSCKIDGSELREILNSSNGIGQVEGLAIDFEQRRLYYTNTGYQEKGGVHFWHAIEMVDLEDTNKRRRVLTAVERPRALYIDSDSRMLYYTDWGENNPHVGRVRLDGYDRQILYQAVNPNGLVILDNKLYVTDSRNRTNQSPLLISSNLNGTNKLNMPITDMNNVFSITKRATQLLITDLDGNVGVYSTVGTLQGTVKSHGFINLHYTQAMASMPEDNGRCSNNVCSDICVTTGNQNYPTCLCPTYDLTYLQSDRQTCSRPSEYILVADIDGIMMVPLADTGDGHTYNIIPASSVCGNFHGLARDNTHIYFSSYLGKTIYQANLDGTNVEEFYTVNDHSIVSLALYGGSLYWTGITNTTSRQGGIYSVKISQVGNSPTQYVDGVDDPYGIAVYGSVIYWTDNTSGGIKSKYIQNSNVQSVSVTGGATIRGLAWSSTFDVIFMATNQGMVFRRSPAQDDNRLEDSILNSASMNLVAMDTAIIFSSPWDDSTSNASISTHDILNKVTRTLSTNMVRPGQMVHVGSTVSNEPMDKPGTCPSSISNCDIYSCRSDYDCYGNQKCCRGTTCSLCVDPTPSSVCQIGSVTLETGGREQIGCEMCSCTGSSGTCNPVSCPPVQSCPEGSRVMFPGDCCQSCVGTTVCTEKPTISNAPNTVIEVNLPSDSNATTFDLNSLGLSNVMATSCSGQPLPIVLSMTKLYWRKDAQTIQLVASDKQGTTMANVRVKVKDVTPPTIENCPSTSIKVTGKTKNKGIQVTWQAVTANDNAGSQYVQKVVTDGYNNGDEFPVGITKVEYRVTDGEGNVATPPCTFSVEVESGIDFQCSNPPQLHNGYMTCTVSGKVLSCQIDQCYSGFVMKEGTPTRYTCDANGEWAPVAFPDRFTTETCFKPAPSTFELDFSLVFNCPNANFTLRDVQDCLQSSGFCPEGDITLCDHQRLGGGTKDNMVNITGNVIGLLEYNSDQNQYNNQRNDLQNRMRNLINNIQNFFRNGDFERRCPAITCPFSSSSKSDDFSQGCPYGATQHVIMGSKVCAKCAPGSRYISGECQLCDPGTYQEEAGQDTCTQCPNGENSILGSFFIGQCTLSAAPLTDKESSSMNMVPVIGAVVGVVVLLIVVIIIIVFVKRRQTERKETYSGLDNPNHQPYTIPNNAFEMDEEYASLSEHKMCTEDDIAEAKRKKEDDDAYCQPRRAEPNPYEMDLCKSKMDDHDYGQIKDGKPEKMEACGGDDDYLQP</sequence>
<dbReference type="InterPro" id="IPR000033">
    <property type="entry name" value="LDLR_classB_rpt"/>
</dbReference>
<gene>
    <name evidence="10" type="ORF">FSP39_020952</name>
</gene>
<dbReference type="Proteomes" id="UP001186944">
    <property type="component" value="Unassembled WGS sequence"/>
</dbReference>
<name>A0AA88XJY0_PINIB</name>
<evidence type="ECO:0000256" key="2">
    <source>
        <dbReference type="ARBA" id="ARBA00023157"/>
    </source>
</evidence>
<evidence type="ECO:0000256" key="4">
    <source>
        <dbReference type="SAM" id="Coils"/>
    </source>
</evidence>
<dbReference type="GO" id="GO:0030414">
    <property type="term" value="F:peptidase inhibitor activity"/>
    <property type="evidence" value="ECO:0007669"/>
    <property type="project" value="InterPro"/>
</dbReference>
<evidence type="ECO:0000256" key="5">
    <source>
        <dbReference type="SAM" id="MobiDB-lite"/>
    </source>
</evidence>
<evidence type="ECO:0000256" key="1">
    <source>
        <dbReference type="ARBA" id="ARBA00022737"/>
    </source>
</evidence>
<feature type="coiled-coil region" evidence="4">
    <location>
        <begin position="1252"/>
        <end position="1286"/>
    </location>
</feature>
<dbReference type="SMART" id="SM00135">
    <property type="entry name" value="LY"/>
    <property type="match status" value="8"/>
</dbReference>
<proteinExistence type="predicted"/>
<dbReference type="SUPFAM" id="SSF57535">
    <property type="entry name" value="Complement control module/SCR domain"/>
    <property type="match status" value="1"/>
</dbReference>
<dbReference type="InterPro" id="IPR036645">
    <property type="entry name" value="Elafin-like_sf"/>
</dbReference>
<comment type="caution">
    <text evidence="10">The sequence shown here is derived from an EMBL/GenBank/DDBJ whole genome shotgun (WGS) entry which is preliminary data.</text>
</comment>
<dbReference type="InterPro" id="IPR011042">
    <property type="entry name" value="6-blade_b-propeller_TolB-like"/>
</dbReference>
<dbReference type="PROSITE" id="PS50184">
    <property type="entry name" value="VWFC_2"/>
    <property type="match status" value="1"/>
</dbReference>
<dbReference type="Pfam" id="PF00058">
    <property type="entry name" value="Ldl_recept_b"/>
    <property type="match status" value="1"/>
</dbReference>
<keyword evidence="4" id="KW-0175">Coiled coil</keyword>
<dbReference type="Gene3D" id="2.10.25.10">
    <property type="entry name" value="Laminin"/>
    <property type="match status" value="1"/>
</dbReference>
<dbReference type="SUPFAM" id="SSF63825">
    <property type="entry name" value="YWTD domain"/>
    <property type="match status" value="2"/>
</dbReference>
<dbReference type="GO" id="GO:0005576">
    <property type="term" value="C:extracellular region"/>
    <property type="evidence" value="ECO:0007669"/>
    <property type="project" value="InterPro"/>
</dbReference>
<evidence type="ECO:0000259" key="7">
    <source>
        <dbReference type="PROSITE" id="PS50184"/>
    </source>
</evidence>
<evidence type="ECO:0000256" key="6">
    <source>
        <dbReference type="SAM" id="Phobius"/>
    </source>
</evidence>
<dbReference type="SMART" id="SM01411">
    <property type="entry name" value="Ephrin_rec_like"/>
    <property type="match status" value="1"/>
</dbReference>
<feature type="repeat" description="LDL-receptor class B" evidence="3">
    <location>
        <begin position="14"/>
        <end position="56"/>
    </location>
</feature>
<keyword evidence="6" id="KW-0472">Membrane</keyword>
<dbReference type="InterPro" id="IPR008197">
    <property type="entry name" value="WAP_dom"/>
</dbReference>
<dbReference type="Pfam" id="PF02494">
    <property type="entry name" value="HYR"/>
    <property type="match status" value="1"/>
</dbReference>
<evidence type="ECO:0000259" key="9">
    <source>
        <dbReference type="PROSITE" id="PS51390"/>
    </source>
</evidence>
<dbReference type="GO" id="GO:0060070">
    <property type="term" value="P:canonical Wnt signaling pathway"/>
    <property type="evidence" value="ECO:0007669"/>
    <property type="project" value="TreeGrafter"/>
</dbReference>
<reference evidence="10" key="1">
    <citation type="submission" date="2019-08" db="EMBL/GenBank/DDBJ databases">
        <title>The improved chromosome-level genome for the pearl oyster Pinctada fucata martensii using PacBio sequencing and Hi-C.</title>
        <authorList>
            <person name="Zheng Z."/>
        </authorList>
    </citation>
    <scope>NUCLEOTIDE SEQUENCE</scope>
    <source>
        <strain evidence="10">ZZ-2019</strain>
        <tissue evidence="10">Adductor muscle</tissue>
    </source>
</reference>
<dbReference type="GO" id="GO:0017147">
    <property type="term" value="F:Wnt-protein binding"/>
    <property type="evidence" value="ECO:0007669"/>
    <property type="project" value="TreeGrafter"/>
</dbReference>
<dbReference type="SMART" id="SM00217">
    <property type="entry name" value="WAP"/>
    <property type="match status" value="1"/>
</dbReference>
<evidence type="ECO:0000313" key="10">
    <source>
        <dbReference type="EMBL" id="KAK3086603.1"/>
    </source>
</evidence>
<dbReference type="Gene3D" id="4.10.75.10">
    <property type="entry name" value="Elafin-like"/>
    <property type="match status" value="1"/>
</dbReference>
<dbReference type="InterPro" id="IPR001007">
    <property type="entry name" value="VWF_dom"/>
</dbReference>
<feature type="domain" description="VWFC" evidence="7">
    <location>
        <begin position="876"/>
        <end position="935"/>
    </location>
</feature>
<feature type="non-terminal residue" evidence="10">
    <location>
        <position position="1"/>
    </location>
</feature>
<dbReference type="Gene3D" id="2.120.10.30">
    <property type="entry name" value="TolB, C-terminal domain"/>
    <property type="match status" value="3"/>
</dbReference>
<keyword evidence="1" id="KW-0677">Repeat</keyword>
<dbReference type="InterPro" id="IPR000436">
    <property type="entry name" value="Sushi_SCR_CCP_dom"/>
</dbReference>
<dbReference type="PROSITE" id="PS51120">
    <property type="entry name" value="LDLRB"/>
    <property type="match status" value="1"/>
</dbReference>
<feature type="transmembrane region" description="Helical" evidence="6">
    <location>
        <begin position="1395"/>
        <end position="1419"/>
    </location>
</feature>
<dbReference type="PROSITE" id="PS50825">
    <property type="entry name" value="HYR"/>
    <property type="match status" value="1"/>
</dbReference>
<feature type="compositionally biased region" description="Basic and acidic residues" evidence="5">
    <location>
        <begin position="1503"/>
        <end position="1518"/>
    </location>
</feature>
<feature type="domain" description="HYR" evidence="8">
    <location>
        <begin position="1025"/>
        <end position="1114"/>
    </location>
</feature>
<dbReference type="InterPro" id="IPR035976">
    <property type="entry name" value="Sushi/SCR/CCP_sf"/>
</dbReference>
<dbReference type="EMBL" id="VSWD01000012">
    <property type="protein sequence ID" value="KAK3086603.1"/>
    <property type="molecule type" value="Genomic_DNA"/>
</dbReference>
<dbReference type="InterPro" id="IPR003410">
    <property type="entry name" value="HYR_dom"/>
</dbReference>
<dbReference type="GO" id="GO:0042813">
    <property type="term" value="F:Wnt receptor activity"/>
    <property type="evidence" value="ECO:0007669"/>
    <property type="project" value="TreeGrafter"/>
</dbReference>
<feature type="domain" description="WAP" evidence="9">
    <location>
        <begin position="829"/>
        <end position="873"/>
    </location>
</feature>
<evidence type="ECO:0000256" key="3">
    <source>
        <dbReference type="PROSITE-ProRule" id="PRU00461"/>
    </source>
</evidence>
<keyword evidence="6" id="KW-0812">Transmembrane</keyword>
<dbReference type="PROSITE" id="PS51390">
    <property type="entry name" value="WAP"/>
    <property type="match status" value="1"/>
</dbReference>
<dbReference type="SUPFAM" id="SSF101898">
    <property type="entry name" value="NHL repeat"/>
    <property type="match status" value="1"/>
</dbReference>
<protein>
    <recommendedName>
        <fullName evidence="12">HYR domain-containing protein</fullName>
    </recommendedName>
</protein>
<dbReference type="PANTHER" id="PTHR46513">
    <property type="entry name" value="VITELLOGENIN RECEPTOR-LIKE PROTEIN-RELATED-RELATED"/>
    <property type="match status" value="1"/>
</dbReference>
<dbReference type="CDD" id="cd00033">
    <property type="entry name" value="CCP"/>
    <property type="match status" value="1"/>
</dbReference>
<evidence type="ECO:0000259" key="8">
    <source>
        <dbReference type="PROSITE" id="PS50825"/>
    </source>
</evidence>
<evidence type="ECO:0008006" key="12">
    <source>
        <dbReference type="Google" id="ProtNLM"/>
    </source>
</evidence>
<dbReference type="InterPro" id="IPR050778">
    <property type="entry name" value="Cueball_EGF_LRP_Nidogen"/>
</dbReference>
<dbReference type="PANTHER" id="PTHR46513:SF13">
    <property type="entry name" value="EGF-LIKE DOMAIN-CONTAINING PROTEIN"/>
    <property type="match status" value="1"/>
</dbReference>
<keyword evidence="11" id="KW-1185">Reference proteome</keyword>
<dbReference type="Pfam" id="PF00095">
    <property type="entry name" value="WAP"/>
    <property type="match status" value="1"/>
</dbReference>
<accession>A0AA88XJY0</accession>
<keyword evidence="2" id="KW-1015">Disulfide bond</keyword>
<dbReference type="Gene3D" id="2.10.50.10">
    <property type="entry name" value="Tumor Necrosis Factor Receptor, subunit A, domain 2"/>
    <property type="match status" value="1"/>
</dbReference>